<evidence type="ECO:0000313" key="2">
    <source>
        <dbReference type="Proteomes" id="UP000026941"/>
    </source>
</evidence>
<protein>
    <submittedName>
        <fullName evidence="1">Uncharacterized protein</fullName>
    </submittedName>
</protein>
<dbReference type="Proteomes" id="UP000026941">
    <property type="component" value="Unassembled WGS sequence"/>
</dbReference>
<comment type="caution">
    <text evidence="1">The sequence shown here is derived from an EMBL/GenBank/DDBJ whole genome shotgun (WGS) entry which is preliminary data.</text>
</comment>
<accession>A0AA87Q7D3</accession>
<dbReference type="AlphaFoldDB" id="A0AA87Q7D3"/>
<reference evidence="1 2" key="1">
    <citation type="submission" date="2014-05" db="EMBL/GenBank/DDBJ databases">
        <title>Whole genome shotgun sequence of Rhizobium rhizogenes NBRC 13257.</title>
        <authorList>
            <person name="Katano-Makiyama Y."/>
            <person name="Hosoyama A."/>
            <person name="Hashimoto M."/>
            <person name="Hosoyama Y."/>
            <person name="Noguchi M."/>
            <person name="Tsuchikane K."/>
            <person name="Kimura A."/>
            <person name="Ohji S."/>
            <person name="Ichikawa N."/>
            <person name="Yamazoe A."/>
            <person name="Fujita N."/>
        </authorList>
    </citation>
    <scope>NUCLEOTIDE SEQUENCE [LARGE SCALE GENOMIC DNA]</scope>
    <source>
        <strain evidence="1 2">NBRC 13257</strain>
    </source>
</reference>
<name>A0AA87Q7D3_RHIRH</name>
<gene>
    <name evidence="1" type="ORF">RRH01S_28_00050</name>
</gene>
<proteinExistence type="predicted"/>
<organism evidence="1 2">
    <name type="scientific">Rhizobium rhizogenes NBRC 13257</name>
    <dbReference type="NCBI Taxonomy" id="1220581"/>
    <lineage>
        <taxon>Bacteria</taxon>
        <taxon>Pseudomonadati</taxon>
        <taxon>Pseudomonadota</taxon>
        <taxon>Alphaproteobacteria</taxon>
        <taxon>Hyphomicrobiales</taxon>
        <taxon>Rhizobiaceae</taxon>
        <taxon>Rhizobium/Agrobacterium group</taxon>
        <taxon>Rhizobium</taxon>
    </lineage>
</organism>
<dbReference type="EMBL" id="BAYX01000028">
    <property type="protein sequence ID" value="GAJ96930.1"/>
    <property type="molecule type" value="Genomic_DNA"/>
</dbReference>
<sequence length="53" mass="6186">MSIIQTDAPTRFDDITARSVWCFAVPCWKRLETKGNNAQHEARNFQPDYRVSN</sequence>
<evidence type="ECO:0000313" key="1">
    <source>
        <dbReference type="EMBL" id="GAJ96930.1"/>
    </source>
</evidence>